<reference evidence="1 2" key="1">
    <citation type="journal article" date="2019" name="Nat. Ecol. Evol.">
        <title>Megaphylogeny resolves global patterns of mushroom evolution.</title>
        <authorList>
            <person name="Varga T."/>
            <person name="Krizsan K."/>
            <person name="Foldi C."/>
            <person name="Dima B."/>
            <person name="Sanchez-Garcia M."/>
            <person name="Sanchez-Ramirez S."/>
            <person name="Szollosi G.J."/>
            <person name="Szarkandi J.G."/>
            <person name="Papp V."/>
            <person name="Albert L."/>
            <person name="Andreopoulos W."/>
            <person name="Angelini C."/>
            <person name="Antonin V."/>
            <person name="Barry K.W."/>
            <person name="Bougher N.L."/>
            <person name="Buchanan P."/>
            <person name="Buyck B."/>
            <person name="Bense V."/>
            <person name="Catcheside P."/>
            <person name="Chovatia M."/>
            <person name="Cooper J."/>
            <person name="Damon W."/>
            <person name="Desjardin D."/>
            <person name="Finy P."/>
            <person name="Geml J."/>
            <person name="Haridas S."/>
            <person name="Hughes K."/>
            <person name="Justo A."/>
            <person name="Karasinski D."/>
            <person name="Kautmanova I."/>
            <person name="Kiss B."/>
            <person name="Kocsube S."/>
            <person name="Kotiranta H."/>
            <person name="LaButti K.M."/>
            <person name="Lechner B.E."/>
            <person name="Liimatainen K."/>
            <person name="Lipzen A."/>
            <person name="Lukacs Z."/>
            <person name="Mihaltcheva S."/>
            <person name="Morgado L.N."/>
            <person name="Niskanen T."/>
            <person name="Noordeloos M.E."/>
            <person name="Ohm R.A."/>
            <person name="Ortiz-Santana B."/>
            <person name="Ovrebo C."/>
            <person name="Racz N."/>
            <person name="Riley R."/>
            <person name="Savchenko A."/>
            <person name="Shiryaev A."/>
            <person name="Soop K."/>
            <person name="Spirin V."/>
            <person name="Szebenyi C."/>
            <person name="Tomsovsky M."/>
            <person name="Tulloss R.E."/>
            <person name="Uehling J."/>
            <person name="Grigoriev I.V."/>
            <person name="Vagvolgyi C."/>
            <person name="Papp T."/>
            <person name="Martin F.M."/>
            <person name="Miettinen O."/>
            <person name="Hibbett D.S."/>
            <person name="Nagy L.G."/>
        </authorList>
    </citation>
    <scope>NUCLEOTIDE SEQUENCE [LARGE SCALE GENOMIC DNA]</scope>
    <source>
        <strain evidence="1 2">NL-1719</strain>
    </source>
</reference>
<protein>
    <submittedName>
        <fullName evidence="1">Uncharacterized protein</fullName>
    </submittedName>
</protein>
<gene>
    <name evidence="1" type="ORF">BDN72DRAFT_964752</name>
</gene>
<name>A0ACD3ABA5_9AGAR</name>
<accession>A0ACD3ABA5</accession>
<proteinExistence type="predicted"/>
<keyword evidence="2" id="KW-1185">Reference proteome</keyword>
<dbReference type="Proteomes" id="UP000308600">
    <property type="component" value="Unassembled WGS sequence"/>
</dbReference>
<evidence type="ECO:0000313" key="2">
    <source>
        <dbReference type="Proteomes" id="UP000308600"/>
    </source>
</evidence>
<sequence>MTSFPIEILSLILHSLRPTFSPAASRSKRTSLAGELRPHSLKQYSQSLAICAQLRLVDRSFYHILTPHLYSLLVIPARSQIQQKRCRATEHHPEMIQTILFNGIFDAYVPSERKSEVFAHLKKVLGRCTNLTHIKVDLIEHSAWAIDKTMAEVLFKDLPTKSLTSLEIWNPGVEVFAGLVEGLGRELVGGLKVLAMHGVNVDMVQRPTGQCSNAFEGLEQVHIMQVPFSGRPQSFLHFMACILDVKNTEVPHLGLASQATHPDALPTRTNQTVPHHSRLRELTISEGPLFVNMDNNLTLFRQLLSIRNVHESLTTLRVRLRPPRLNPGHDIPLPQFNTLPSSILELCPRVTHFHFLTWFPVPFLLNIPARIVELGVRIAEDMNNPVHQGAALDADQAQLETQYSRGQHPPPFPSSALHTLDPLVEVVSVPKYRKGLKRLYIEWGLKNRDVDAEGKLRDACEEAGIEFYNGVDW</sequence>
<organism evidence="1 2">
    <name type="scientific">Pluteus cervinus</name>
    <dbReference type="NCBI Taxonomy" id="181527"/>
    <lineage>
        <taxon>Eukaryota</taxon>
        <taxon>Fungi</taxon>
        <taxon>Dikarya</taxon>
        <taxon>Basidiomycota</taxon>
        <taxon>Agaricomycotina</taxon>
        <taxon>Agaricomycetes</taxon>
        <taxon>Agaricomycetidae</taxon>
        <taxon>Agaricales</taxon>
        <taxon>Pluteineae</taxon>
        <taxon>Pluteaceae</taxon>
        <taxon>Pluteus</taxon>
    </lineage>
</organism>
<evidence type="ECO:0000313" key="1">
    <source>
        <dbReference type="EMBL" id="TFK62122.1"/>
    </source>
</evidence>
<dbReference type="EMBL" id="ML208604">
    <property type="protein sequence ID" value="TFK62122.1"/>
    <property type="molecule type" value="Genomic_DNA"/>
</dbReference>